<dbReference type="PANTHER" id="PTHR43680">
    <property type="entry name" value="NITRATE REDUCTASE MOLYBDENUM COFACTOR ASSEMBLY CHAPERONE"/>
    <property type="match status" value="1"/>
</dbReference>
<evidence type="ECO:0000313" key="3">
    <source>
        <dbReference type="Proteomes" id="UP000662986"/>
    </source>
</evidence>
<dbReference type="InterPro" id="IPR036411">
    <property type="entry name" value="TorD-like_sf"/>
</dbReference>
<dbReference type="InterPro" id="IPR020945">
    <property type="entry name" value="DMSO/NO3_reduct_chaperone"/>
</dbReference>
<dbReference type="InterPro" id="IPR003765">
    <property type="entry name" value="NO3_reductase_chaperone_NarJ"/>
</dbReference>
<dbReference type="SUPFAM" id="SSF89155">
    <property type="entry name" value="TorD-like"/>
    <property type="match status" value="1"/>
</dbReference>
<protein>
    <submittedName>
        <fullName evidence="2">Nitrate reductase molybdenum cofactor assembly chaperone</fullName>
    </submittedName>
</protein>
<keyword evidence="2" id="KW-0614">Plasmid</keyword>
<reference evidence="2 3" key="1">
    <citation type="journal article" date="2021" name="Microbiol. Resour. Announc.">
        <title>Complete Genome Sequences of Two Rhodococcus sp. Strains with Large and Linear Chromosomes, Isolated from Apple Rhizosphere.</title>
        <authorList>
            <person name="Benning S."/>
            <person name="Brugnone N."/>
            <person name="Siani R."/>
            <person name="Kublik S."/>
            <person name="Schloter M."/>
            <person name="Rad V."/>
        </authorList>
    </citation>
    <scope>NUCLEOTIDE SEQUENCE [LARGE SCALE GENOMIC DNA]</scope>
    <source>
        <strain evidence="2 3">R79</strain>
    </source>
</reference>
<accession>A0A974VYT2</accession>
<name>A0A974VYT2_9NOCA</name>
<dbReference type="Proteomes" id="UP000662986">
    <property type="component" value="Plasmid unnamed5"/>
</dbReference>
<reference evidence="2 3" key="2">
    <citation type="journal article" date="2022" name="Arch. Microbiol.">
        <title>Rhodococcus pseudokoreensis sp. nov. isolated from the rhizosphere of young M26 apple rootstocks.</title>
        <authorList>
            <person name="Kampfer P."/>
            <person name="Glaeser S.P."/>
            <person name="Blom J."/>
            <person name="Wolf J."/>
            <person name="Benning S."/>
            <person name="Schloter M."/>
            <person name="Neumann-Schaal M."/>
        </authorList>
    </citation>
    <scope>NUCLEOTIDE SEQUENCE [LARGE SCALE GENOMIC DNA]</scope>
    <source>
        <strain evidence="2 3">R79</strain>
    </source>
</reference>
<keyword evidence="1" id="KW-0534">Nitrate assimilation</keyword>
<organism evidence="2 3">
    <name type="scientific">Rhodococcus pseudokoreensis</name>
    <dbReference type="NCBI Taxonomy" id="2811421"/>
    <lineage>
        <taxon>Bacteria</taxon>
        <taxon>Bacillati</taxon>
        <taxon>Actinomycetota</taxon>
        <taxon>Actinomycetes</taxon>
        <taxon>Mycobacteriales</taxon>
        <taxon>Nocardiaceae</taxon>
        <taxon>Rhodococcus</taxon>
    </lineage>
</organism>
<dbReference type="Gene3D" id="1.10.3480.10">
    <property type="entry name" value="TorD-like"/>
    <property type="match status" value="1"/>
</dbReference>
<gene>
    <name evidence="2" type="primary">narJ</name>
    <name evidence="2" type="ORF">JWS13_00370</name>
</gene>
<evidence type="ECO:0000256" key="1">
    <source>
        <dbReference type="ARBA" id="ARBA00023063"/>
    </source>
</evidence>
<evidence type="ECO:0000313" key="2">
    <source>
        <dbReference type="EMBL" id="QSE87198.1"/>
    </source>
</evidence>
<dbReference type="PANTHER" id="PTHR43680:SF2">
    <property type="entry name" value="NITRATE REDUCTASE MOLYBDENUM COFACTOR ASSEMBLY CHAPERONE NARJ"/>
    <property type="match status" value="1"/>
</dbReference>
<sequence length="221" mass="24588">MKLLGRQHDRRRGGRVRDRLVWQASSLLLAYPDDGHTRRLDTVEQLLALMASGARDTLDATYRFLRDTDPHTAAEVYVDTFDLRRRTTLYLTYWTSGDTRNRGNDILRFAHTYRSAGVQPPGDESPDHLAVLLEFAATVDPAAGMELMRLHRVPIGLLHEALTAARSPYGHVLDAVCDTLPMPTGHDEKRARDLALAGPPVEAVGLQTFTLTVPPRREGAG</sequence>
<proteinExistence type="predicted"/>
<dbReference type="Pfam" id="PF02613">
    <property type="entry name" value="Nitrate_red_del"/>
    <property type="match status" value="1"/>
</dbReference>
<keyword evidence="3" id="KW-1185">Reference proteome</keyword>
<geneLocation type="plasmid" evidence="2 3">
    <name>unnamed5</name>
</geneLocation>
<dbReference type="EMBL" id="CP070614">
    <property type="protein sequence ID" value="QSE87198.1"/>
    <property type="molecule type" value="Genomic_DNA"/>
</dbReference>
<dbReference type="RefSeq" id="WP_037205867.1">
    <property type="nucleotide sequence ID" value="NZ_CP070614.1"/>
</dbReference>
<dbReference type="NCBIfam" id="TIGR00684">
    <property type="entry name" value="narJ"/>
    <property type="match status" value="1"/>
</dbReference>